<sequence>MPDPAATPTWTVDLRTRFDDLLDEYRQALQDALADLTEDEARARLVPSRTTLLGLVKHVTYVEAVWFDHAITGRSLREIGVGSTPDSSFVLAEDDTIASVTQAHRRTWARSRAQLAPLQLGDVVHGGKGERTVWALVVQVLRELAQHAGHADILREQVLAARAPSG</sequence>
<gene>
    <name evidence="1" type="ORF">JL106_00965</name>
</gene>
<dbReference type="InterPro" id="IPR007061">
    <property type="entry name" value="MST-like"/>
</dbReference>
<dbReference type="SUPFAM" id="SSF109854">
    <property type="entry name" value="DinB/YfiT-like putative metalloenzymes"/>
    <property type="match status" value="1"/>
</dbReference>
<evidence type="ECO:0000313" key="2">
    <source>
        <dbReference type="Proteomes" id="UP000663792"/>
    </source>
</evidence>
<comment type="caution">
    <text evidence="1">The sequence shown here is derived from an EMBL/GenBank/DDBJ whole genome shotgun (WGS) entry which is preliminary data.</text>
</comment>
<name>A0A938YCA0_9ACTN</name>
<reference evidence="1" key="1">
    <citation type="submission" date="2021-01" db="EMBL/GenBank/DDBJ databases">
        <title>YIM 132084 draft genome.</title>
        <authorList>
            <person name="An D."/>
        </authorList>
    </citation>
    <scope>NUCLEOTIDE SEQUENCE</scope>
    <source>
        <strain evidence="1">YIM 132084</strain>
    </source>
</reference>
<proteinExistence type="predicted"/>
<dbReference type="EMBL" id="JAERWK010000001">
    <property type="protein sequence ID" value="MBM9465847.1"/>
    <property type="molecule type" value="Genomic_DNA"/>
</dbReference>
<organism evidence="1 2">
    <name type="scientific">Nakamurella leprariae</name>
    <dbReference type="NCBI Taxonomy" id="2803911"/>
    <lineage>
        <taxon>Bacteria</taxon>
        <taxon>Bacillati</taxon>
        <taxon>Actinomycetota</taxon>
        <taxon>Actinomycetes</taxon>
        <taxon>Nakamurellales</taxon>
        <taxon>Nakamurellaceae</taxon>
        <taxon>Nakamurella</taxon>
    </lineage>
</organism>
<dbReference type="RefSeq" id="WP_205258790.1">
    <property type="nucleotide sequence ID" value="NZ_JAERWK010000001.1"/>
</dbReference>
<protein>
    <submittedName>
        <fullName evidence="1">DUF664 domain-containing protein</fullName>
    </submittedName>
</protein>
<keyword evidence="2" id="KW-1185">Reference proteome</keyword>
<evidence type="ECO:0000313" key="1">
    <source>
        <dbReference type="EMBL" id="MBM9465847.1"/>
    </source>
</evidence>
<dbReference type="InterPro" id="IPR034660">
    <property type="entry name" value="DinB/YfiT-like"/>
</dbReference>
<dbReference type="AlphaFoldDB" id="A0A938YCA0"/>
<dbReference type="Gene3D" id="1.20.120.450">
    <property type="entry name" value="dinb family like domain"/>
    <property type="match status" value="1"/>
</dbReference>
<accession>A0A938YCA0</accession>
<dbReference type="Pfam" id="PF04978">
    <property type="entry name" value="MST"/>
    <property type="match status" value="1"/>
</dbReference>
<dbReference type="Proteomes" id="UP000663792">
    <property type="component" value="Unassembled WGS sequence"/>
</dbReference>